<evidence type="ECO:0000256" key="1">
    <source>
        <dbReference type="SAM" id="Phobius"/>
    </source>
</evidence>
<keyword evidence="1" id="KW-0812">Transmembrane</keyword>
<sequence length="88" mass="10601">MNLEALKEGVNIWRCDQEKTFVYYFFFPDSFRIYLSLECFNALNGRMNIFRCDFIADNLFFFFFICLSGDWCTAFFTLCMYLAVKVRV</sequence>
<comment type="caution">
    <text evidence="2">The sequence shown here is derived from an EMBL/GenBank/DDBJ whole genome shotgun (WGS) entry which is preliminary data.</text>
</comment>
<dbReference type="Proteomes" id="UP000018888">
    <property type="component" value="Unassembled WGS sequence"/>
</dbReference>
<accession>A0A2P4P1H4</accession>
<dbReference type="AlphaFoldDB" id="A0A2P4P1H4"/>
<reference evidence="2 3" key="2">
    <citation type="journal article" date="2018" name="New Phytol.">
        <title>High intraspecific genome diversity in the model arbuscular mycorrhizal symbiont Rhizophagus irregularis.</title>
        <authorList>
            <person name="Chen E.C.H."/>
            <person name="Morin E."/>
            <person name="Beaudet D."/>
            <person name="Noel J."/>
            <person name="Yildirir G."/>
            <person name="Ndikumana S."/>
            <person name="Charron P."/>
            <person name="St-Onge C."/>
            <person name="Giorgi J."/>
            <person name="Kruger M."/>
            <person name="Marton T."/>
            <person name="Ropars J."/>
            <person name="Grigoriev I.V."/>
            <person name="Hainaut M."/>
            <person name="Henrissat B."/>
            <person name="Roux C."/>
            <person name="Martin F."/>
            <person name="Corradi N."/>
        </authorList>
    </citation>
    <scope>NUCLEOTIDE SEQUENCE [LARGE SCALE GENOMIC DNA]</scope>
    <source>
        <strain evidence="2 3">DAOM 197198</strain>
    </source>
</reference>
<organism evidence="2 3">
    <name type="scientific">Rhizophagus irregularis (strain DAOM 181602 / DAOM 197198 / MUCL 43194)</name>
    <name type="common">Arbuscular mycorrhizal fungus</name>
    <name type="synonym">Glomus intraradices</name>
    <dbReference type="NCBI Taxonomy" id="747089"/>
    <lineage>
        <taxon>Eukaryota</taxon>
        <taxon>Fungi</taxon>
        <taxon>Fungi incertae sedis</taxon>
        <taxon>Mucoromycota</taxon>
        <taxon>Glomeromycotina</taxon>
        <taxon>Glomeromycetes</taxon>
        <taxon>Glomerales</taxon>
        <taxon>Glomeraceae</taxon>
        <taxon>Rhizophagus</taxon>
    </lineage>
</organism>
<name>A0A2P4P1H4_RHIID</name>
<proteinExistence type="predicted"/>
<evidence type="ECO:0000313" key="2">
    <source>
        <dbReference type="EMBL" id="POG59255.1"/>
    </source>
</evidence>
<dbReference type="EMBL" id="AUPC02000462">
    <property type="protein sequence ID" value="POG59255.1"/>
    <property type="molecule type" value="Genomic_DNA"/>
</dbReference>
<protein>
    <submittedName>
        <fullName evidence="2">Uncharacterized protein</fullName>
    </submittedName>
</protein>
<feature type="non-terminal residue" evidence="2">
    <location>
        <position position="88"/>
    </location>
</feature>
<keyword evidence="1" id="KW-0472">Membrane</keyword>
<feature type="transmembrane region" description="Helical" evidence="1">
    <location>
        <begin position="59"/>
        <end position="84"/>
    </location>
</feature>
<gene>
    <name evidence="2" type="ORF">GLOIN_2v1723563</name>
</gene>
<reference evidence="2 3" key="1">
    <citation type="journal article" date="2013" name="Proc. Natl. Acad. Sci. U.S.A.">
        <title>Genome of an arbuscular mycorrhizal fungus provides insight into the oldest plant symbiosis.</title>
        <authorList>
            <person name="Tisserant E."/>
            <person name="Malbreil M."/>
            <person name="Kuo A."/>
            <person name="Kohler A."/>
            <person name="Symeonidi A."/>
            <person name="Balestrini R."/>
            <person name="Charron P."/>
            <person name="Duensing N."/>
            <person name="Frei Dit Frey N."/>
            <person name="Gianinazzi-Pearson V."/>
            <person name="Gilbert L.B."/>
            <person name="Handa Y."/>
            <person name="Herr J.R."/>
            <person name="Hijri M."/>
            <person name="Koul R."/>
            <person name="Kawaguchi M."/>
            <person name="Krajinski F."/>
            <person name="Lammers P.J."/>
            <person name="Masclaux F.G."/>
            <person name="Murat C."/>
            <person name="Morin E."/>
            <person name="Ndikumana S."/>
            <person name="Pagni M."/>
            <person name="Petitpierre D."/>
            <person name="Requena N."/>
            <person name="Rosikiewicz P."/>
            <person name="Riley R."/>
            <person name="Saito K."/>
            <person name="San Clemente H."/>
            <person name="Shapiro H."/>
            <person name="van Tuinen D."/>
            <person name="Becard G."/>
            <person name="Bonfante P."/>
            <person name="Paszkowski U."/>
            <person name="Shachar-Hill Y.Y."/>
            <person name="Tuskan G.A."/>
            <person name="Young P.W."/>
            <person name="Sanders I.R."/>
            <person name="Henrissat B."/>
            <person name="Rensing S.A."/>
            <person name="Grigoriev I.V."/>
            <person name="Corradi N."/>
            <person name="Roux C."/>
            <person name="Martin F."/>
        </authorList>
    </citation>
    <scope>NUCLEOTIDE SEQUENCE [LARGE SCALE GENOMIC DNA]</scope>
    <source>
        <strain evidence="2 3">DAOM 197198</strain>
    </source>
</reference>
<keyword evidence="3" id="KW-1185">Reference proteome</keyword>
<keyword evidence="1" id="KW-1133">Transmembrane helix</keyword>
<evidence type="ECO:0000313" key="3">
    <source>
        <dbReference type="Proteomes" id="UP000018888"/>
    </source>
</evidence>